<feature type="transmembrane region" description="Helical" evidence="1">
    <location>
        <begin position="59"/>
        <end position="81"/>
    </location>
</feature>
<dbReference type="AlphaFoldDB" id="A0A4Y2UW98"/>
<name>A0A4Y2UW98_ARAVE</name>
<protein>
    <submittedName>
        <fullName evidence="2">Uncharacterized protein</fullName>
    </submittedName>
</protein>
<sequence length="165" mass="19427">MNGNLPKAKFLFANDCHWDFCAIYLNFLLVWRKTAAYKLVMGNPFRQKNLHMEKRRTGWARGCCSIFLYWDFMAIYLNFLLSMEKIRQLINGDGVHAIFRMKNLHERKRRRDGLEVACSLFFSVLDLLPFILNFLPSMEKIRQLINDGDGYLAIFAEESPHEAKP</sequence>
<reference evidence="2 3" key="1">
    <citation type="journal article" date="2019" name="Sci. Rep.">
        <title>Orb-weaving spider Araneus ventricosus genome elucidates the spidroin gene catalogue.</title>
        <authorList>
            <person name="Kono N."/>
            <person name="Nakamura H."/>
            <person name="Ohtoshi R."/>
            <person name="Moran D.A.P."/>
            <person name="Shinohara A."/>
            <person name="Yoshida Y."/>
            <person name="Fujiwara M."/>
            <person name="Mori M."/>
            <person name="Tomita M."/>
            <person name="Arakawa K."/>
        </authorList>
    </citation>
    <scope>NUCLEOTIDE SEQUENCE [LARGE SCALE GENOMIC DNA]</scope>
</reference>
<organism evidence="2 3">
    <name type="scientific">Araneus ventricosus</name>
    <name type="common">Orbweaver spider</name>
    <name type="synonym">Epeira ventricosa</name>
    <dbReference type="NCBI Taxonomy" id="182803"/>
    <lineage>
        <taxon>Eukaryota</taxon>
        <taxon>Metazoa</taxon>
        <taxon>Ecdysozoa</taxon>
        <taxon>Arthropoda</taxon>
        <taxon>Chelicerata</taxon>
        <taxon>Arachnida</taxon>
        <taxon>Araneae</taxon>
        <taxon>Araneomorphae</taxon>
        <taxon>Entelegynae</taxon>
        <taxon>Araneoidea</taxon>
        <taxon>Araneidae</taxon>
        <taxon>Araneus</taxon>
    </lineage>
</organism>
<gene>
    <name evidence="2" type="ORF">AVEN_68095_1</name>
</gene>
<evidence type="ECO:0000256" key="1">
    <source>
        <dbReference type="SAM" id="Phobius"/>
    </source>
</evidence>
<dbReference type="EMBL" id="BGPR01039954">
    <property type="protein sequence ID" value="GBO16006.1"/>
    <property type="molecule type" value="Genomic_DNA"/>
</dbReference>
<keyword evidence="3" id="KW-1185">Reference proteome</keyword>
<comment type="caution">
    <text evidence="2">The sequence shown here is derived from an EMBL/GenBank/DDBJ whole genome shotgun (WGS) entry which is preliminary data.</text>
</comment>
<keyword evidence="1" id="KW-0472">Membrane</keyword>
<accession>A0A4Y2UW98</accession>
<feature type="transmembrane region" description="Helical" evidence="1">
    <location>
        <begin position="114"/>
        <end position="135"/>
    </location>
</feature>
<keyword evidence="1" id="KW-0812">Transmembrane</keyword>
<proteinExistence type="predicted"/>
<dbReference type="Proteomes" id="UP000499080">
    <property type="component" value="Unassembled WGS sequence"/>
</dbReference>
<keyword evidence="1" id="KW-1133">Transmembrane helix</keyword>
<evidence type="ECO:0000313" key="2">
    <source>
        <dbReference type="EMBL" id="GBO16006.1"/>
    </source>
</evidence>
<evidence type="ECO:0000313" key="3">
    <source>
        <dbReference type="Proteomes" id="UP000499080"/>
    </source>
</evidence>